<evidence type="ECO:0000256" key="1">
    <source>
        <dbReference type="SAM" id="Phobius"/>
    </source>
</evidence>
<dbReference type="OrthoDB" id="5949040at2"/>
<accession>A0A0M8K6R5</accession>
<reference evidence="4" key="3">
    <citation type="submission" date="2015-08" db="EMBL/GenBank/DDBJ databases">
        <title>Draft Genome Sequence of a Heterotrophic Facultative Anaerobic Bacterium Ardenticatena maritima Strain 110S.</title>
        <authorList>
            <person name="Kawaichi S."/>
            <person name="Yoshida T."/>
            <person name="Sako Y."/>
            <person name="Nakamura R."/>
        </authorList>
    </citation>
    <scope>NUCLEOTIDE SEQUENCE [LARGE SCALE GENOMIC DNA]</scope>
    <source>
        <strain evidence="4">110S</strain>
    </source>
</reference>
<dbReference type="InParanoid" id="A0A0M8K6R5"/>
<dbReference type="Gene3D" id="2.60.40.10">
    <property type="entry name" value="Immunoglobulins"/>
    <property type="match status" value="1"/>
</dbReference>
<dbReference type="Proteomes" id="UP000037784">
    <property type="component" value="Unassembled WGS sequence"/>
</dbReference>
<reference evidence="2 4" key="1">
    <citation type="journal article" date="2015" name="Genome Announc.">
        <title>Draft Genome Sequence of a Heterotrophic Facultative Anaerobic Thermophilic Bacterium, Ardenticatena maritima Strain 110ST.</title>
        <authorList>
            <person name="Kawaichi S."/>
            <person name="Yoshida T."/>
            <person name="Sako Y."/>
            <person name="Nakamura R."/>
        </authorList>
    </citation>
    <scope>NUCLEOTIDE SEQUENCE [LARGE SCALE GENOMIC DNA]</scope>
    <source>
        <strain evidence="2 4">110S</strain>
    </source>
</reference>
<evidence type="ECO:0000313" key="4">
    <source>
        <dbReference type="Proteomes" id="UP000037784"/>
    </source>
</evidence>
<evidence type="ECO:0008006" key="6">
    <source>
        <dbReference type="Google" id="ProtNLM"/>
    </source>
</evidence>
<evidence type="ECO:0000313" key="5">
    <source>
        <dbReference type="Proteomes" id="UP000050502"/>
    </source>
</evidence>
<organism evidence="2 4">
    <name type="scientific">Ardenticatena maritima</name>
    <dbReference type="NCBI Taxonomy" id="872965"/>
    <lineage>
        <taxon>Bacteria</taxon>
        <taxon>Bacillati</taxon>
        <taxon>Chloroflexota</taxon>
        <taxon>Ardenticatenia</taxon>
        <taxon>Ardenticatenales</taxon>
        <taxon>Ardenticatenaceae</taxon>
        <taxon>Ardenticatena</taxon>
    </lineage>
</organism>
<keyword evidence="4" id="KW-1185">Reference proteome</keyword>
<evidence type="ECO:0000313" key="2">
    <source>
        <dbReference type="EMBL" id="GAP61619.1"/>
    </source>
</evidence>
<gene>
    <name evidence="2" type="ORF">ARMA_0042</name>
    <name evidence="3" type="ORF">SE16_07670</name>
</gene>
<proteinExistence type="predicted"/>
<name>A0A0M8K6R5_9CHLR</name>
<sequence length="146" mass="16446">MALRRRQTWLIALLSALTLLGMWGTGLLTPSITVAWDAEHADVQGFYLYRGQSAEGPFEPLMLEMIPATTDEENHPQYRFIDTNVVPGVTYYYVLEEVKTSGETERKLLEGPAVVNQSPWMLIAAWLIATIFLLWLVNATLPPHVS</sequence>
<feature type="transmembrane region" description="Helical" evidence="1">
    <location>
        <begin position="120"/>
        <end position="141"/>
    </location>
</feature>
<evidence type="ECO:0000313" key="3">
    <source>
        <dbReference type="EMBL" id="KPL88614.1"/>
    </source>
</evidence>
<dbReference type="EMBL" id="BBZA01000003">
    <property type="protein sequence ID" value="GAP61619.1"/>
    <property type="molecule type" value="Genomic_DNA"/>
</dbReference>
<dbReference type="RefSeq" id="WP_054491576.1">
    <property type="nucleotide sequence ID" value="NZ_BBZA01000003.1"/>
</dbReference>
<keyword evidence="1" id="KW-0812">Transmembrane</keyword>
<protein>
    <recommendedName>
        <fullName evidence="6">Fibronectin type-III domain-containing protein</fullName>
    </recommendedName>
</protein>
<comment type="caution">
    <text evidence="2">The sequence shown here is derived from an EMBL/GenBank/DDBJ whole genome shotgun (WGS) entry which is preliminary data.</text>
</comment>
<reference evidence="3 5" key="2">
    <citation type="submission" date="2015-07" db="EMBL/GenBank/DDBJ databases">
        <title>Whole genome sequence of Ardenticatena maritima DSM 23922.</title>
        <authorList>
            <person name="Hemp J."/>
            <person name="Ward L.M."/>
            <person name="Pace L.A."/>
            <person name="Fischer W.W."/>
        </authorList>
    </citation>
    <scope>NUCLEOTIDE SEQUENCE [LARGE SCALE GENOMIC DNA]</scope>
    <source>
        <strain evidence="3 5">110S</strain>
    </source>
</reference>
<keyword evidence="1" id="KW-1133">Transmembrane helix</keyword>
<dbReference type="InterPro" id="IPR013783">
    <property type="entry name" value="Ig-like_fold"/>
</dbReference>
<dbReference type="Proteomes" id="UP000050502">
    <property type="component" value="Unassembled WGS sequence"/>
</dbReference>
<dbReference type="EMBL" id="LGKN01000004">
    <property type="protein sequence ID" value="KPL88614.1"/>
    <property type="molecule type" value="Genomic_DNA"/>
</dbReference>
<dbReference type="AlphaFoldDB" id="A0A0M8K6R5"/>
<keyword evidence="1" id="KW-0472">Membrane</keyword>